<dbReference type="CDD" id="cd07067">
    <property type="entry name" value="HP_PGM_like"/>
    <property type="match status" value="1"/>
</dbReference>
<dbReference type="SMART" id="SM00855">
    <property type="entry name" value="PGAM"/>
    <property type="match status" value="1"/>
</dbReference>
<organism evidence="1 2">
    <name type="scientific">Ponticoccus litoralis</name>
    <dbReference type="NCBI Taxonomy" id="422297"/>
    <lineage>
        <taxon>Bacteria</taxon>
        <taxon>Pseudomonadati</taxon>
        <taxon>Pseudomonadota</taxon>
        <taxon>Alphaproteobacteria</taxon>
        <taxon>Rhodobacterales</taxon>
        <taxon>Roseobacteraceae</taxon>
        <taxon>Ponticoccus</taxon>
    </lineage>
</organism>
<accession>A0AAW9S9S0</accession>
<sequence length="162" mass="18134">MKRLILMRHAKSDWKTGQEDHERPLNARGRRAATVLGDWMRQNGQLPDAVLSSSAMRTRETLDRLQIKAQATFDPTLYLAASSVLEAVLKGATGERVLMLGHNPGIGDFAAELMERPVDHPRFHAYPTGATLIADFDIDHWPELHLGTGRLVDFIVPRDLTD</sequence>
<protein>
    <submittedName>
        <fullName evidence="1">Histidine phosphatase family protein</fullName>
    </submittedName>
</protein>
<dbReference type="PANTHER" id="PTHR47623:SF1">
    <property type="entry name" value="OS09G0287300 PROTEIN"/>
    <property type="match status" value="1"/>
</dbReference>
<reference evidence="1 2" key="1">
    <citation type="submission" date="2024-05" db="EMBL/GenBank/DDBJ databases">
        <title>Genome sequence of Ponticoccus litoralis KCCM 90028.</title>
        <authorList>
            <person name="Kim J.M."/>
            <person name="Lee J.K."/>
            <person name="Choi B.J."/>
            <person name="Bayburt H."/>
            <person name="Baek J.H."/>
            <person name="Jeon C.O."/>
        </authorList>
    </citation>
    <scope>NUCLEOTIDE SEQUENCE [LARGE SCALE GENOMIC DNA]</scope>
    <source>
        <strain evidence="1 2">KCCM 90028</strain>
    </source>
</reference>
<gene>
    <name evidence="1" type="ORF">ABFB10_11920</name>
</gene>
<keyword evidence="2" id="KW-1185">Reference proteome</keyword>
<name>A0AAW9S9S0_9RHOB</name>
<evidence type="ECO:0000313" key="1">
    <source>
        <dbReference type="EMBL" id="MEN9061631.1"/>
    </source>
</evidence>
<evidence type="ECO:0000313" key="2">
    <source>
        <dbReference type="Proteomes" id="UP001428774"/>
    </source>
</evidence>
<dbReference type="AlphaFoldDB" id="A0AAW9S9S0"/>
<dbReference type="Gene3D" id="3.40.50.1240">
    <property type="entry name" value="Phosphoglycerate mutase-like"/>
    <property type="match status" value="1"/>
</dbReference>
<dbReference type="PANTHER" id="PTHR47623">
    <property type="entry name" value="OS09G0287300 PROTEIN"/>
    <property type="match status" value="1"/>
</dbReference>
<dbReference type="SUPFAM" id="SSF53254">
    <property type="entry name" value="Phosphoglycerate mutase-like"/>
    <property type="match status" value="1"/>
</dbReference>
<dbReference type="InterPro" id="IPR013078">
    <property type="entry name" value="His_Pase_superF_clade-1"/>
</dbReference>
<dbReference type="InterPro" id="IPR029033">
    <property type="entry name" value="His_PPase_superfam"/>
</dbReference>
<dbReference type="EMBL" id="JBDNCH010000002">
    <property type="protein sequence ID" value="MEN9061631.1"/>
    <property type="molecule type" value="Genomic_DNA"/>
</dbReference>
<proteinExistence type="predicted"/>
<comment type="caution">
    <text evidence="1">The sequence shown here is derived from an EMBL/GenBank/DDBJ whole genome shotgun (WGS) entry which is preliminary data.</text>
</comment>
<dbReference type="Proteomes" id="UP001428774">
    <property type="component" value="Unassembled WGS sequence"/>
</dbReference>
<dbReference type="Pfam" id="PF00300">
    <property type="entry name" value="His_Phos_1"/>
    <property type="match status" value="1"/>
</dbReference>
<dbReference type="RefSeq" id="WP_347166684.1">
    <property type="nucleotide sequence ID" value="NZ_JBDNCH010000002.1"/>
</dbReference>